<proteinExistence type="predicted"/>
<evidence type="ECO:0000313" key="3">
    <source>
        <dbReference type="EMBL" id="RVD85999.1"/>
    </source>
</evidence>
<dbReference type="Proteomes" id="UP000283090">
    <property type="component" value="Unassembled WGS sequence"/>
</dbReference>
<dbReference type="Pfam" id="PF13472">
    <property type="entry name" value="Lipase_GDSL_2"/>
    <property type="match status" value="1"/>
</dbReference>
<dbReference type="InterPro" id="IPR036514">
    <property type="entry name" value="SGNH_hydro_sf"/>
</dbReference>
<evidence type="ECO:0000259" key="2">
    <source>
        <dbReference type="Pfam" id="PF13472"/>
    </source>
</evidence>
<organism evidence="3 4">
    <name type="scientific">Arthrobotrys flagrans</name>
    <name type="common">Nematode-trapping fungus</name>
    <name type="synonym">Trichothecium flagrans</name>
    <dbReference type="NCBI Taxonomy" id="97331"/>
    <lineage>
        <taxon>Eukaryota</taxon>
        <taxon>Fungi</taxon>
        <taxon>Dikarya</taxon>
        <taxon>Ascomycota</taxon>
        <taxon>Pezizomycotina</taxon>
        <taxon>Orbiliomycetes</taxon>
        <taxon>Orbiliales</taxon>
        <taxon>Orbiliaceae</taxon>
        <taxon>Arthrobotrys</taxon>
    </lineage>
</organism>
<sequence>MLFLNTLVALAATVLSASAASLEKRVHNGHWVNTWASMPQLTEPGNLPPAPYNGTAGVFVNATIRQTLFMSLGAEQIRIRISNAFGVNDLPITAVTVALPVKNTAGISEIQTKTLKKVTFSGSSSIIVPNGGLVVSDPIDFKFEALQNIAVTIYLEKGQDGFAITSHPGSRTTSWISFGNQVNAPRFSAPDVASTAHWYFLSAVEGWVNGGKGAFVIVGDSITDGRGSTTDGNNRWPDLLARNMQKKHFTRQISVINQAAGGNRILDDGLGPNAQGRIDRDVLAQSGTKYVMIFEGVNDIGTAPATKEAQEVVYQRLVLAFQQIATRVHTFKLPIFAATITPFGSPDPNLQPYSTPERENTRLRINDWIRKSKGKVFDAVIDFDAFLRDPKNATQLNPLYDSGDQLHPSVTGYQYIADKFPLDLFDKFEKGVNGFN</sequence>
<feature type="signal peptide" evidence="1">
    <location>
        <begin position="1"/>
        <end position="19"/>
    </location>
</feature>
<comment type="caution">
    <text evidence="3">The sequence shown here is derived from an EMBL/GenBank/DDBJ whole genome shotgun (WGS) entry which is preliminary data.</text>
</comment>
<dbReference type="VEuPathDB" id="FungiDB:DFL_004295"/>
<keyword evidence="4" id="KW-1185">Reference proteome</keyword>
<protein>
    <recommendedName>
        <fullName evidence="2">SGNH hydrolase-type esterase domain-containing protein</fullName>
    </recommendedName>
</protein>
<keyword evidence="1" id="KW-0732">Signal</keyword>
<dbReference type="EMBL" id="SAEB01000006">
    <property type="protein sequence ID" value="RVD85999.1"/>
    <property type="molecule type" value="Genomic_DNA"/>
</dbReference>
<feature type="chain" id="PRO_5019270915" description="SGNH hydrolase-type esterase domain-containing protein" evidence="1">
    <location>
        <begin position="20"/>
        <end position="436"/>
    </location>
</feature>
<dbReference type="OrthoDB" id="10071171at2759"/>
<evidence type="ECO:0000256" key="1">
    <source>
        <dbReference type="SAM" id="SignalP"/>
    </source>
</evidence>
<dbReference type="AlphaFoldDB" id="A0A437A4H6"/>
<feature type="domain" description="SGNH hydrolase-type esterase" evidence="2">
    <location>
        <begin position="218"/>
        <end position="414"/>
    </location>
</feature>
<dbReference type="PANTHER" id="PTHR43784">
    <property type="entry name" value="GDSL-LIKE LIPASE/ACYLHYDROLASE, PUTATIVE (AFU_ORTHOLOGUE AFUA_2G00820)-RELATED"/>
    <property type="match status" value="1"/>
</dbReference>
<dbReference type="SUPFAM" id="SSF52266">
    <property type="entry name" value="SGNH hydrolase"/>
    <property type="match status" value="1"/>
</dbReference>
<dbReference type="InterPro" id="IPR053140">
    <property type="entry name" value="GDSL_Rv0518-like"/>
</dbReference>
<dbReference type="GeneID" id="93586606"/>
<reference evidence="3 4" key="1">
    <citation type="submission" date="2019-01" db="EMBL/GenBank/DDBJ databases">
        <title>Intercellular communication is required for trap formation in the nematode-trapping fungus Duddingtonia flagrans.</title>
        <authorList>
            <person name="Youssar L."/>
            <person name="Wernet V."/>
            <person name="Hensel N."/>
            <person name="Hildebrandt H.-G."/>
            <person name="Fischer R."/>
        </authorList>
    </citation>
    <scope>NUCLEOTIDE SEQUENCE [LARGE SCALE GENOMIC DNA]</scope>
    <source>
        <strain evidence="3 4">CBS H-5679</strain>
    </source>
</reference>
<dbReference type="GO" id="GO:0016788">
    <property type="term" value="F:hydrolase activity, acting on ester bonds"/>
    <property type="evidence" value="ECO:0007669"/>
    <property type="project" value="InterPro"/>
</dbReference>
<accession>A0A437A4H6</accession>
<dbReference type="Gene3D" id="3.40.50.1110">
    <property type="entry name" value="SGNH hydrolase"/>
    <property type="match status" value="1"/>
</dbReference>
<dbReference type="CDD" id="cd01830">
    <property type="entry name" value="XynE_like"/>
    <property type="match status" value="1"/>
</dbReference>
<gene>
    <name evidence="3" type="ORF">DFL_004295</name>
</gene>
<name>A0A437A4H6_ARTFL</name>
<evidence type="ECO:0000313" key="4">
    <source>
        <dbReference type="Proteomes" id="UP000283090"/>
    </source>
</evidence>
<dbReference type="RefSeq" id="XP_067491543.1">
    <property type="nucleotide sequence ID" value="XM_067633366.1"/>
</dbReference>
<dbReference type="InterPro" id="IPR013830">
    <property type="entry name" value="SGNH_hydro"/>
</dbReference>
<dbReference type="PANTHER" id="PTHR43784:SF3">
    <property type="entry name" value="GDSL FAMILY LIPASE"/>
    <property type="match status" value="1"/>
</dbReference>
<dbReference type="STRING" id="97331.A0A437A4H6"/>